<gene>
    <name evidence="2" type="ORF">GCM10009601_20130</name>
</gene>
<keyword evidence="3" id="KW-1185">Reference proteome</keyword>
<dbReference type="Proteomes" id="UP001500973">
    <property type="component" value="Unassembled WGS sequence"/>
</dbReference>
<sequence>MTATPYGTPETPHLTVRGEADLDVPPEIAGIGITLTVRDRDRRGALDDLSRRNASVLELIKSHGEAVERLETGSLTVAPELTRHGRGERVRTYHGTVRLTAELGDFAALGELVTRLADLELTRVDGPWWALRPDSPAYAEARRRAVHDAVQRARAYAEALGTSLAALIELSDTGTELPRPPAFAARGMEPAAFAGEAAPPPLDLEPQRQHLHAEVTARFTMQPPKL</sequence>
<dbReference type="InterPro" id="IPR052022">
    <property type="entry name" value="26kDa_periplasmic_antigen"/>
</dbReference>
<dbReference type="Gene3D" id="3.30.110.170">
    <property type="entry name" value="Protein of unknown function (DUF541), domain 1"/>
    <property type="match status" value="1"/>
</dbReference>
<reference evidence="2 3" key="1">
    <citation type="journal article" date="2019" name="Int. J. Syst. Evol. Microbiol.">
        <title>The Global Catalogue of Microorganisms (GCM) 10K type strain sequencing project: providing services to taxonomists for standard genome sequencing and annotation.</title>
        <authorList>
            <consortium name="The Broad Institute Genomics Platform"/>
            <consortium name="The Broad Institute Genome Sequencing Center for Infectious Disease"/>
            <person name="Wu L."/>
            <person name="Ma J."/>
        </authorList>
    </citation>
    <scope>NUCLEOTIDE SEQUENCE [LARGE SCALE GENOMIC DNA]</scope>
    <source>
        <strain evidence="2 3">JCM 11756</strain>
    </source>
</reference>
<accession>A0ABN1YVS8</accession>
<dbReference type="Pfam" id="PF04402">
    <property type="entry name" value="SIMPL"/>
    <property type="match status" value="1"/>
</dbReference>
<proteinExistence type="predicted"/>
<protein>
    <submittedName>
        <fullName evidence="2">SIMPL domain-containing protein</fullName>
    </submittedName>
</protein>
<dbReference type="InterPro" id="IPR007497">
    <property type="entry name" value="SIMPL/DUF541"/>
</dbReference>
<evidence type="ECO:0000256" key="1">
    <source>
        <dbReference type="SAM" id="MobiDB-lite"/>
    </source>
</evidence>
<dbReference type="RefSeq" id="WP_344011730.1">
    <property type="nucleotide sequence ID" value="NZ_BAAAIZ010000023.1"/>
</dbReference>
<dbReference type="Gene3D" id="3.30.70.2970">
    <property type="entry name" value="Protein of unknown function (DUF541), domain 2"/>
    <property type="match status" value="1"/>
</dbReference>
<evidence type="ECO:0000313" key="3">
    <source>
        <dbReference type="Proteomes" id="UP001500973"/>
    </source>
</evidence>
<dbReference type="PANTHER" id="PTHR34387">
    <property type="entry name" value="SLR1258 PROTEIN"/>
    <property type="match status" value="1"/>
</dbReference>
<dbReference type="EMBL" id="BAAAIZ010000023">
    <property type="protein sequence ID" value="GAA1420870.1"/>
    <property type="molecule type" value="Genomic_DNA"/>
</dbReference>
<feature type="region of interest" description="Disordered" evidence="1">
    <location>
        <begin position="1"/>
        <end position="20"/>
    </location>
</feature>
<comment type="caution">
    <text evidence="2">The sequence shown here is derived from an EMBL/GenBank/DDBJ whole genome shotgun (WGS) entry which is preliminary data.</text>
</comment>
<evidence type="ECO:0000313" key="2">
    <source>
        <dbReference type="EMBL" id="GAA1420870.1"/>
    </source>
</evidence>
<organism evidence="2 3">
    <name type="scientific">Streptomyces thermospinosisporus</name>
    <dbReference type="NCBI Taxonomy" id="161482"/>
    <lineage>
        <taxon>Bacteria</taxon>
        <taxon>Bacillati</taxon>
        <taxon>Actinomycetota</taxon>
        <taxon>Actinomycetes</taxon>
        <taxon>Kitasatosporales</taxon>
        <taxon>Streptomycetaceae</taxon>
        <taxon>Streptomyces</taxon>
    </lineage>
</organism>
<dbReference type="PANTHER" id="PTHR34387:SF2">
    <property type="entry name" value="SLR1258 PROTEIN"/>
    <property type="match status" value="1"/>
</dbReference>
<name>A0ABN1YVS8_9ACTN</name>